<dbReference type="Pfam" id="PF08818">
    <property type="entry name" value="DUF1801"/>
    <property type="match status" value="1"/>
</dbReference>
<dbReference type="RefSeq" id="WP_304559973.1">
    <property type="nucleotide sequence ID" value="NZ_JAUQSZ010000002.1"/>
</dbReference>
<dbReference type="Proteomes" id="UP001176468">
    <property type="component" value="Unassembled WGS sequence"/>
</dbReference>
<reference evidence="2" key="1">
    <citation type="submission" date="2023-07" db="EMBL/GenBank/DDBJ databases">
        <authorList>
            <person name="Kim M.K."/>
        </authorList>
    </citation>
    <scope>NUCLEOTIDE SEQUENCE</scope>
    <source>
        <strain evidence="2">CA1-15</strain>
    </source>
</reference>
<feature type="domain" description="YdhG-like" evidence="1">
    <location>
        <begin position="28"/>
        <end position="129"/>
    </location>
</feature>
<name>A0ABT8ZYI5_9SPHN</name>
<keyword evidence="3" id="KW-1185">Reference proteome</keyword>
<gene>
    <name evidence="2" type="ORF">Q5H94_04230</name>
</gene>
<sequence>MAAANKTRATAVSVDAFLGGIEPPARIADAHALAALMARVSGERATMWGPAIVGFGVRHYRYDSGHEGSICRVGFSPRAGKFALYLSCDLDAQQPLLDRLGKHKRGKGCLYIKTLADVDAGALEGLVRAGLG</sequence>
<evidence type="ECO:0000259" key="1">
    <source>
        <dbReference type="Pfam" id="PF08818"/>
    </source>
</evidence>
<proteinExistence type="predicted"/>
<evidence type="ECO:0000313" key="3">
    <source>
        <dbReference type="Proteomes" id="UP001176468"/>
    </source>
</evidence>
<comment type="caution">
    <text evidence="2">The sequence shown here is derived from an EMBL/GenBank/DDBJ whole genome shotgun (WGS) entry which is preliminary data.</text>
</comment>
<organism evidence="2 3">
    <name type="scientific">Sphingomonas immobilis</name>
    <dbReference type="NCBI Taxonomy" id="3063997"/>
    <lineage>
        <taxon>Bacteria</taxon>
        <taxon>Pseudomonadati</taxon>
        <taxon>Pseudomonadota</taxon>
        <taxon>Alphaproteobacteria</taxon>
        <taxon>Sphingomonadales</taxon>
        <taxon>Sphingomonadaceae</taxon>
        <taxon>Sphingomonas</taxon>
    </lineage>
</organism>
<dbReference type="EMBL" id="JAUQSZ010000002">
    <property type="protein sequence ID" value="MDO7841522.1"/>
    <property type="molecule type" value="Genomic_DNA"/>
</dbReference>
<accession>A0ABT8ZYI5</accession>
<dbReference type="InterPro" id="IPR014922">
    <property type="entry name" value="YdhG-like"/>
</dbReference>
<protein>
    <submittedName>
        <fullName evidence="2">DUF1801 domain-containing protein</fullName>
    </submittedName>
</protein>
<evidence type="ECO:0000313" key="2">
    <source>
        <dbReference type="EMBL" id="MDO7841522.1"/>
    </source>
</evidence>